<dbReference type="Proteomes" id="UP000183670">
    <property type="component" value="Unassembled WGS sequence"/>
</dbReference>
<name>A0A1G6GAU6_BACOV</name>
<dbReference type="AlphaFoldDB" id="A0A1G6GAU6"/>
<organism evidence="1 2">
    <name type="scientific">Bacteroides ovatus</name>
    <dbReference type="NCBI Taxonomy" id="28116"/>
    <lineage>
        <taxon>Bacteria</taxon>
        <taxon>Pseudomonadati</taxon>
        <taxon>Bacteroidota</taxon>
        <taxon>Bacteroidia</taxon>
        <taxon>Bacteroidales</taxon>
        <taxon>Bacteroidaceae</taxon>
        <taxon>Bacteroides</taxon>
    </lineage>
</organism>
<protein>
    <submittedName>
        <fullName evidence="1">Uncharacterized protein</fullName>
    </submittedName>
</protein>
<accession>A0A1G6GAU6</accession>
<evidence type="ECO:0000313" key="1">
    <source>
        <dbReference type="EMBL" id="SDB78953.1"/>
    </source>
</evidence>
<reference evidence="1 2" key="1">
    <citation type="submission" date="2016-10" db="EMBL/GenBank/DDBJ databases">
        <authorList>
            <person name="de Groot N.N."/>
        </authorList>
    </citation>
    <scope>NUCLEOTIDE SEQUENCE [LARGE SCALE GENOMIC DNA]</scope>
    <source>
        <strain evidence="1 2">NLAE-zl-C500</strain>
    </source>
</reference>
<evidence type="ECO:0000313" key="2">
    <source>
        <dbReference type="Proteomes" id="UP000183670"/>
    </source>
</evidence>
<gene>
    <name evidence="1" type="ORF">SAMN05192581_10569</name>
</gene>
<sequence>MRLIKQEDQVSSVSYQQLHDVVVTGVKNSINGYFKYYDSVTGEVGHLTKSELENKTTRNFYILNHK</sequence>
<proteinExistence type="predicted"/>
<dbReference type="EMBL" id="FMYE01000056">
    <property type="protein sequence ID" value="SDB78953.1"/>
    <property type="molecule type" value="Genomic_DNA"/>
</dbReference>